<dbReference type="InterPro" id="IPR029044">
    <property type="entry name" value="Nucleotide-diphossugar_trans"/>
</dbReference>
<dbReference type="GO" id="GO:0000139">
    <property type="term" value="C:Golgi membrane"/>
    <property type="evidence" value="ECO:0007669"/>
    <property type="project" value="TreeGrafter"/>
</dbReference>
<evidence type="ECO:0000313" key="4">
    <source>
        <dbReference type="EMBL" id="KAF2996193.1"/>
    </source>
</evidence>
<dbReference type="FunFam" id="3.90.550.10:FF:000237">
    <property type="entry name" value="WGS project CABT00000000 data, contig 2.1"/>
    <property type="match status" value="1"/>
</dbReference>
<comment type="similarity">
    <text evidence="1">Belongs to the glycosyltransferase 34 family.</text>
</comment>
<evidence type="ECO:0000256" key="1">
    <source>
        <dbReference type="ARBA" id="ARBA00005664"/>
    </source>
</evidence>
<keyword evidence="3" id="KW-0808">Transferase</keyword>
<comment type="caution">
    <text evidence="4">The sequence shown here is derived from an EMBL/GenBank/DDBJ whole genome shotgun (WGS) entry which is preliminary data.</text>
</comment>
<dbReference type="GO" id="GO:0006487">
    <property type="term" value="P:protein N-linked glycosylation"/>
    <property type="evidence" value="ECO:0007669"/>
    <property type="project" value="TreeGrafter"/>
</dbReference>
<dbReference type="PANTHER" id="PTHR31306">
    <property type="entry name" value="ALPHA-1,6-MANNOSYLTRANSFERASE MNN11-RELATED"/>
    <property type="match status" value="1"/>
</dbReference>
<dbReference type="EMBL" id="SWKU01000028">
    <property type="protein sequence ID" value="KAF2996193.1"/>
    <property type="molecule type" value="Genomic_DNA"/>
</dbReference>
<evidence type="ECO:0000256" key="2">
    <source>
        <dbReference type="ARBA" id="ARBA00022676"/>
    </source>
</evidence>
<dbReference type="Gene3D" id="3.90.550.10">
    <property type="entry name" value="Spore Coat Polysaccharide Biosynthesis Protein SpsA, Chain A"/>
    <property type="match status" value="1"/>
</dbReference>
<evidence type="ECO:0008006" key="6">
    <source>
        <dbReference type="Google" id="ProtNLM"/>
    </source>
</evidence>
<dbReference type="Pfam" id="PF05637">
    <property type="entry name" value="Glyco_transf_34"/>
    <property type="match status" value="1"/>
</dbReference>
<name>A0A9P4T691_CURKU</name>
<accession>A0A9P4T691</accession>
<keyword evidence="5" id="KW-1185">Reference proteome</keyword>
<dbReference type="OrthoDB" id="407658at2759"/>
<dbReference type="GO" id="GO:0016757">
    <property type="term" value="F:glycosyltransferase activity"/>
    <property type="evidence" value="ECO:0007669"/>
    <property type="project" value="UniProtKB-KW"/>
</dbReference>
<organism evidence="4 5">
    <name type="scientific">Curvularia kusanoi</name>
    <name type="common">Cochliobolus kusanoi</name>
    <dbReference type="NCBI Taxonomy" id="90978"/>
    <lineage>
        <taxon>Eukaryota</taxon>
        <taxon>Fungi</taxon>
        <taxon>Dikarya</taxon>
        <taxon>Ascomycota</taxon>
        <taxon>Pezizomycotina</taxon>
        <taxon>Dothideomycetes</taxon>
        <taxon>Pleosporomycetidae</taxon>
        <taxon>Pleosporales</taxon>
        <taxon>Pleosporineae</taxon>
        <taxon>Pleosporaceae</taxon>
        <taxon>Curvularia</taxon>
    </lineage>
</organism>
<dbReference type="SUPFAM" id="SSF53448">
    <property type="entry name" value="Nucleotide-diphospho-sugar transferases"/>
    <property type="match status" value="1"/>
</dbReference>
<proteinExistence type="inferred from homology"/>
<dbReference type="Proteomes" id="UP000801428">
    <property type="component" value="Unassembled WGS sequence"/>
</dbReference>
<sequence length="342" mass="39678">MLLLRGIRSTTQDMGPKILIASGITLLTLNIYLLTQPSASPRIDPIPAAPLFIPYGESTCLPQDETNLAENSVAKRGLCRKYSPFLTRQMRIATVTAHFGTPKEHYQQALQTHLLHSLIHGTETHVLCDAIVDDLWNKPAFILRLLMDEMMKPDEERLEWIMWVDRDTIILDQCRPASSFLPRYSNETYLLVTNDFNGLNNGVFMLRVNSWAVELFNTILAFRHYKPEVELRFTEQSAMELVIKEDQFKDKIKFVPQYWFNGYPEGEPEKFKDRRDQNDLQEEHVRRGDFLVHFAGLPGKGKAIRGWLDMLAQLEDVWKTKSAQRDVDRDIAAFWHESVEPW</sequence>
<dbReference type="PANTHER" id="PTHR31306:SF8">
    <property type="entry name" value="GLYCOSYLTRANSFERASE FAMILY 34 PROTEIN"/>
    <property type="match status" value="1"/>
</dbReference>
<dbReference type="InterPro" id="IPR008630">
    <property type="entry name" value="Glyco_trans_34"/>
</dbReference>
<evidence type="ECO:0000313" key="5">
    <source>
        <dbReference type="Proteomes" id="UP000801428"/>
    </source>
</evidence>
<dbReference type="AlphaFoldDB" id="A0A9P4T691"/>
<keyword evidence="2" id="KW-0328">Glycosyltransferase</keyword>
<protein>
    <recommendedName>
        <fullName evidence="6">Galactosyl transferase GMA12/MNN10 family protein</fullName>
    </recommendedName>
</protein>
<gene>
    <name evidence="4" type="ORF">E8E13_000925</name>
</gene>
<reference evidence="4" key="1">
    <citation type="submission" date="2019-04" db="EMBL/GenBank/DDBJ databases">
        <title>Sequencing of skin fungus with MAO and IRED activity.</title>
        <authorList>
            <person name="Marsaioli A.J."/>
            <person name="Bonatto J.M.C."/>
            <person name="Reis Junior O."/>
        </authorList>
    </citation>
    <scope>NUCLEOTIDE SEQUENCE</scope>
    <source>
        <strain evidence="4">30M1</strain>
    </source>
</reference>
<evidence type="ECO:0000256" key="3">
    <source>
        <dbReference type="ARBA" id="ARBA00022679"/>
    </source>
</evidence>